<protein>
    <submittedName>
        <fullName evidence="2">Peptidase</fullName>
    </submittedName>
</protein>
<dbReference type="InterPro" id="IPR029058">
    <property type="entry name" value="AB_hydrolase_fold"/>
</dbReference>
<keyword evidence="3" id="KW-1185">Reference proteome</keyword>
<dbReference type="GO" id="GO:0008236">
    <property type="term" value="F:serine-type peptidase activity"/>
    <property type="evidence" value="ECO:0007669"/>
    <property type="project" value="InterPro"/>
</dbReference>
<dbReference type="Pfam" id="PF00326">
    <property type="entry name" value="Peptidase_S9"/>
    <property type="match status" value="1"/>
</dbReference>
<proteinExistence type="predicted"/>
<evidence type="ECO:0000313" key="2">
    <source>
        <dbReference type="EMBL" id="GEO39979.1"/>
    </source>
</evidence>
<organism evidence="2 3">
    <name type="scientific">Skermanella aerolata</name>
    <dbReference type="NCBI Taxonomy" id="393310"/>
    <lineage>
        <taxon>Bacteria</taxon>
        <taxon>Pseudomonadati</taxon>
        <taxon>Pseudomonadota</taxon>
        <taxon>Alphaproteobacteria</taxon>
        <taxon>Rhodospirillales</taxon>
        <taxon>Azospirillaceae</taxon>
        <taxon>Skermanella</taxon>
    </lineage>
</organism>
<dbReference type="EMBL" id="BJYZ01000019">
    <property type="protein sequence ID" value="GEO39979.1"/>
    <property type="molecule type" value="Genomic_DNA"/>
</dbReference>
<dbReference type="GO" id="GO:0006508">
    <property type="term" value="P:proteolysis"/>
    <property type="evidence" value="ECO:0007669"/>
    <property type="project" value="InterPro"/>
</dbReference>
<dbReference type="AlphaFoldDB" id="A0A512DU30"/>
<dbReference type="PANTHER" id="PTHR43056:SF5">
    <property type="entry name" value="PEPTIDASE S9 PROLYL OLIGOPEPTIDASE CATALYTIC DOMAIN-CONTAINING PROTEIN"/>
    <property type="match status" value="1"/>
</dbReference>
<comment type="caution">
    <text evidence="2">The sequence shown here is derived from an EMBL/GenBank/DDBJ whole genome shotgun (WGS) entry which is preliminary data.</text>
</comment>
<evidence type="ECO:0000313" key="3">
    <source>
        <dbReference type="Proteomes" id="UP000321523"/>
    </source>
</evidence>
<name>A0A512DU30_9PROT</name>
<sequence length="657" mass="70340">MRTAPYGAWKSPITTDLIVGEAVGLAEPGVDGSDIYWIESRPSEKGRSVIVKRTKDGVIRDVLASPFACRSRVHEYGGASYVAAGGTVWFVNFIDQRIWRLDEDAEPVPVTLEGDEGGPVGSGWRFADLIFDARRDRLIAVGELHGRQGDAEPLNVLVSVAARPAAPQAPVAIATGADFYGAPRLDADGDRLAWIEWNHPNMPWDGTRLMVAGVLTSGMLGESVVVDGGDDIAIVQPSWSPSGALHYVSDRSGWWNLTRWDGSGAGVGLLPMAAEFARPYWNFGQATYAFTGTGVDRIAAACTRNGVWSLLTGIGDGLTPVPAQIPFDQIGAVKAMSDGTLVLLAGSGREPASIALVPPQGDVRVLRRSAPVDLPEGMISLAQSIEFTGAGGRTGYGFYYPPTNADHQAPEGALPPLLVKSHGGPTASASSQLSLPIQYWTSRGFAVVDVNYAGSSGYGTVYRRALDGLWGVADVEDCNAAATYLVNQGLADPDRIAITGGSAGGYTTLCALTFTNRFRAGASHYGISDLKALYDDTHKFESRYLDRLIGPLETSGEIIRARSPIHHLDLIDCPVILFQGMDDKVVPPNQAEMMAAALRAKSLPVALLTFENEGHGFRQGATIRRTLEAELWFYGRIFGFDPADVIEPVEIDNWAPP</sequence>
<accession>A0A512DU30</accession>
<dbReference type="OrthoDB" id="1094230at2"/>
<dbReference type="InterPro" id="IPR050585">
    <property type="entry name" value="Xaa-Pro_dipeptidyl-ppase/CocE"/>
</dbReference>
<dbReference type="SUPFAM" id="SSF53474">
    <property type="entry name" value="alpha/beta-Hydrolases"/>
    <property type="match status" value="1"/>
</dbReference>
<gene>
    <name evidence="2" type="ORF">SAE02_41270</name>
</gene>
<dbReference type="InterPro" id="IPR001375">
    <property type="entry name" value="Peptidase_S9_cat"/>
</dbReference>
<feature type="domain" description="Peptidase S9 prolyl oligopeptidase catalytic" evidence="1">
    <location>
        <begin position="433"/>
        <end position="639"/>
    </location>
</feature>
<dbReference type="Proteomes" id="UP000321523">
    <property type="component" value="Unassembled WGS sequence"/>
</dbReference>
<reference evidence="2 3" key="1">
    <citation type="submission" date="2019-07" db="EMBL/GenBank/DDBJ databases">
        <title>Whole genome shotgun sequence of Skermanella aerolata NBRC 106429.</title>
        <authorList>
            <person name="Hosoyama A."/>
            <person name="Uohara A."/>
            <person name="Ohji S."/>
            <person name="Ichikawa N."/>
        </authorList>
    </citation>
    <scope>NUCLEOTIDE SEQUENCE [LARGE SCALE GENOMIC DNA]</scope>
    <source>
        <strain evidence="2 3">NBRC 106429</strain>
    </source>
</reference>
<dbReference type="Gene3D" id="3.40.50.1820">
    <property type="entry name" value="alpha/beta hydrolase"/>
    <property type="match status" value="1"/>
</dbReference>
<evidence type="ECO:0000259" key="1">
    <source>
        <dbReference type="Pfam" id="PF00326"/>
    </source>
</evidence>
<dbReference type="RefSeq" id="WP_044433754.1">
    <property type="nucleotide sequence ID" value="NZ_BJYZ01000019.1"/>
</dbReference>
<dbReference type="SUPFAM" id="SSF69322">
    <property type="entry name" value="Tricorn protease domain 2"/>
    <property type="match status" value="1"/>
</dbReference>
<dbReference type="PANTHER" id="PTHR43056">
    <property type="entry name" value="PEPTIDASE S9 PROLYL OLIGOPEPTIDASE"/>
    <property type="match status" value="1"/>
</dbReference>